<protein>
    <recommendedName>
        <fullName evidence="1">PD-(D/E)XK endonuclease-like domain-containing protein</fullName>
    </recommendedName>
</protein>
<dbReference type="Pfam" id="PF12705">
    <property type="entry name" value="PDDEXK_1"/>
    <property type="match status" value="1"/>
</dbReference>
<evidence type="ECO:0000313" key="3">
    <source>
        <dbReference type="Proteomes" id="UP000008192"/>
    </source>
</evidence>
<dbReference type="SUPFAM" id="SSF52540">
    <property type="entry name" value="P-loop containing nucleoside triphosphate hydrolases"/>
    <property type="match status" value="1"/>
</dbReference>
<proteinExistence type="predicted"/>
<dbReference type="InterPro" id="IPR027417">
    <property type="entry name" value="P-loop_NTPase"/>
</dbReference>
<evidence type="ECO:0000313" key="2">
    <source>
        <dbReference type="EMBL" id="AEZ60170.1"/>
    </source>
</evidence>
<dbReference type="InterPro" id="IPR038726">
    <property type="entry name" value="PDDEXK_AddAB-type"/>
</dbReference>
<reference evidence="3" key="1">
    <citation type="journal article" date="2012" name="PLoS Negl. Trop. Dis.">
        <title>Whole genome sequences of three Treponema pallidum ssp. pertenue strains: yaws and syphilis treponemes differ in less than 0.2% of the genome sequence.</title>
        <authorList>
            <person name="Cejkova D."/>
            <person name="Zobanikova M."/>
            <person name="Chen L."/>
            <person name="Pospisilova P."/>
            <person name="Strouhal M."/>
            <person name="Qin X."/>
            <person name="Mikalova L."/>
            <person name="Norris S.J."/>
            <person name="Muzny D.M."/>
            <person name="Gibbs R.A."/>
            <person name="Fulton L.L."/>
            <person name="Sodergren E."/>
            <person name="Weinstock G.M."/>
            <person name="Smajs D."/>
        </authorList>
    </citation>
    <scope>NUCLEOTIDE SEQUENCE [LARGE SCALE GENOMIC DNA]</scope>
    <source>
        <strain evidence="3">Gauthier</strain>
    </source>
</reference>
<dbReference type="AlphaFoldDB" id="A0AAU8PIY3"/>
<organism evidence="2 3">
    <name type="scientific">Treponema pallidum subsp. pertenue (strain Gauthier)</name>
    <dbReference type="NCBI Taxonomy" id="491080"/>
    <lineage>
        <taxon>Bacteria</taxon>
        <taxon>Pseudomonadati</taxon>
        <taxon>Spirochaetota</taxon>
        <taxon>Spirochaetia</taxon>
        <taxon>Spirochaetales</taxon>
        <taxon>Treponemataceae</taxon>
        <taxon>Treponema</taxon>
    </lineage>
</organism>
<dbReference type="EMBL" id="CP002376">
    <property type="protein sequence ID" value="AEZ60170.1"/>
    <property type="molecule type" value="Genomic_DNA"/>
</dbReference>
<name>A0AAU8PIY3_TREPG</name>
<dbReference type="InterPro" id="IPR011604">
    <property type="entry name" value="PDDEXK-like_dom_sf"/>
</dbReference>
<accession>A0AAU8PIY3</accession>
<dbReference type="Proteomes" id="UP000008192">
    <property type="component" value="Chromosome"/>
</dbReference>
<evidence type="ECO:0000259" key="1">
    <source>
        <dbReference type="Pfam" id="PF12705"/>
    </source>
</evidence>
<dbReference type="Gene3D" id="3.90.320.10">
    <property type="match status" value="1"/>
</dbReference>
<dbReference type="RefSeq" id="WP_014342635.1">
    <property type="nucleotide sequence ID" value="NC_016843.1"/>
</dbReference>
<sequence length="986" mass="110978">MTEIEACIKTVRTPYRRLFVFPSRIVAQGWLRQSLSLLGVRTVPGRLCLSWDEFKKRCFQCAPCAHRTPISEPLRLLFAHSVVQRNARQAAEGRALFCNLIPPAYAQDGAVFVQWLARILPQLGSWQRRVESHCMPPKDAVSRNTFDGRDARAYAQSAEAQDLQTLKAHYEQFLRAHALFEPSWDTPQFCAQGNTYVIVYPQLMQDFAEYAPVLQEAARATAGVLTFLPVPPFRQDTPLCCFSNVREEITAVALQVERLLRTGTPVSQIAVSVANLEELQPYVEREFRLRDIEPEVRAGFCLGAHPAGRMFSQLREFVRSHGTLKSVRALLLNPHIRWADPQGAQAVVQYGLQQACIRSWKQSGTYCNVWLQAFALHCERTEQERQHQQCAQRFFLTLLRFARALVEARSFVRMQKAYGAFRAACLLPASAHTSGAEEEIASSAFASCSAGEDDAVMARCVCVLQELAALERRFAHVVPPDPYSFFVQQLAQQMYVPVRAGVGLAIFPYRVAAAAPFLHHFVINVSHEASSVRYQRGTFLRADVRAAFGFEDEDVTEAFLSAYATAQTVYFSCSVQAFSGVQRPNRFFSNVHPPVSSTLTGRASQTPSPAGIASETGGAVPQYPAVPYEEDALQAEQDLYAQGAPVPSSLYRTQQERLRKAASLIPAAGRSYIRDSFAQALPPLTAVLHARHFHHAAVKVSQTDLNLFFRCPAAWFLERVLDVAPLSRRPRLVDPRVLGVFSHVVLERLYNRIACEDECFFSAHMERYRLWTQEAIEQVFSERAVRAGPLVWALRAALSARIRHMVEFVLQFDAQRLDGWRVVRTEKAFEFTDTQCFYTGLVDRISCSPDARSLAVLDYKTGALPALSDYTDCEKKGRLSDFQIPMYVYLLEQAGYTVTHAFFLDVRKRDFKVIVSNGRVDMGAKRGVDTVQFQAVMQRFEQSVAVFSKAVRQECFAKAPYVTWLECASCRFAPVCRTSYVVRGAS</sequence>
<gene>
    <name evidence="2" type="ordered locus">TPEGAU_0899</name>
</gene>
<dbReference type="KEGG" id="tpg:TPEGAU_0899"/>
<feature type="domain" description="PD-(D/E)XK endonuclease-like" evidence="1">
    <location>
        <begin position="700"/>
        <end position="977"/>
    </location>
</feature>
<dbReference type="SUPFAM" id="SSF52980">
    <property type="entry name" value="Restriction endonuclease-like"/>
    <property type="match status" value="1"/>
</dbReference>
<dbReference type="InterPro" id="IPR011335">
    <property type="entry name" value="Restrct_endonuc-II-like"/>
</dbReference>